<keyword evidence="3" id="KW-1185">Reference proteome</keyword>
<proteinExistence type="predicted"/>
<dbReference type="SUPFAM" id="SSF81383">
    <property type="entry name" value="F-box domain"/>
    <property type="match status" value="1"/>
</dbReference>
<evidence type="ECO:0000259" key="1">
    <source>
        <dbReference type="Pfam" id="PF00646"/>
    </source>
</evidence>
<comment type="caution">
    <text evidence="2">The sequence shown here is derived from an EMBL/GenBank/DDBJ whole genome shotgun (WGS) entry which is preliminary data.</text>
</comment>
<evidence type="ECO:0000313" key="2">
    <source>
        <dbReference type="EMBL" id="CAL8097459.1"/>
    </source>
</evidence>
<accession>A0ABP1QF17</accession>
<name>A0ABP1QF17_9HEXA</name>
<dbReference type="Pfam" id="PF00646">
    <property type="entry name" value="F-box"/>
    <property type="match status" value="1"/>
</dbReference>
<dbReference type="SUPFAM" id="SSF52047">
    <property type="entry name" value="RNI-like"/>
    <property type="match status" value="1"/>
</dbReference>
<dbReference type="InterPro" id="IPR032675">
    <property type="entry name" value="LRR_dom_sf"/>
</dbReference>
<protein>
    <recommendedName>
        <fullName evidence="1">F-box domain-containing protein</fullName>
    </recommendedName>
</protein>
<dbReference type="EMBL" id="CAXLJM020000028">
    <property type="protein sequence ID" value="CAL8097459.1"/>
    <property type="molecule type" value="Genomic_DNA"/>
</dbReference>
<organism evidence="2 3">
    <name type="scientific">Orchesella dallaii</name>
    <dbReference type="NCBI Taxonomy" id="48710"/>
    <lineage>
        <taxon>Eukaryota</taxon>
        <taxon>Metazoa</taxon>
        <taxon>Ecdysozoa</taxon>
        <taxon>Arthropoda</taxon>
        <taxon>Hexapoda</taxon>
        <taxon>Collembola</taxon>
        <taxon>Entomobryomorpha</taxon>
        <taxon>Entomobryoidea</taxon>
        <taxon>Orchesellidae</taxon>
        <taxon>Orchesellinae</taxon>
        <taxon>Orchesella</taxon>
    </lineage>
</organism>
<feature type="domain" description="F-box" evidence="1">
    <location>
        <begin position="44"/>
        <end position="77"/>
    </location>
</feature>
<dbReference type="InterPro" id="IPR036047">
    <property type="entry name" value="F-box-like_dom_sf"/>
</dbReference>
<evidence type="ECO:0000313" key="3">
    <source>
        <dbReference type="Proteomes" id="UP001642540"/>
    </source>
</evidence>
<dbReference type="Proteomes" id="UP001642540">
    <property type="component" value="Unassembled WGS sequence"/>
</dbReference>
<dbReference type="InterPro" id="IPR001810">
    <property type="entry name" value="F-box_dom"/>
</dbReference>
<reference evidence="2 3" key="1">
    <citation type="submission" date="2024-08" db="EMBL/GenBank/DDBJ databases">
        <authorList>
            <person name="Cucini C."/>
            <person name="Frati F."/>
        </authorList>
    </citation>
    <scope>NUCLEOTIDE SEQUENCE [LARGE SCALE GENOMIC DNA]</scope>
</reference>
<sequence>MEETCIEVDQYPAKRKASSICEKNISLTATIGESDNHSSSPLMHFPKEIWSHIFNYVPQNDRLAHRVVNKEWCKNIDEFSTVDVNFNADYPQTKYRKRVFELRIRNCTFSSLHVPFSPDFKNPLLVKEITFTTHVSSSNVLKVLSVCSNVESLRFLTTMSSETSFKEDETTSNVFNNLKNLQYLEIGILTFLDRCPKTRSKTYSAIIGNDNVLLPSLKELRVAFLVLHIEWFQLFKFVSRHSVTLKSFNVMSPCGERIVGGEQRCKDTIVQKGLTFPQLDTLIVNGVSECACREDIWLLLDQQKQLKRCETDISQGALFLKEVIERNHKTIRVLKLHEISNLDSDELSCDMFRKCSSLQDLYLRFEWGFVIVVNVGGGTSKSRVPVLYNLESLPESLKRLTLCGSQLLSDELDSLFSKKRVLEEVTLGKAETLKAKNTGLTSKILTKMLENLEKLRKVRISIDMICEHECREGNYCGDLNGIWLKIWELAKEMDVVDNEIGDYEGRCCGPRYNEETCMSHQPFIDMVFKTDPLRVSFLNRLKELQSQDDAV</sequence>
<dbReference type="Gene3D" id="3.80.10.10">
    <property type="entry name" value="Ribonuclease Inhibitor"/>
    <property type="match status" value="1"/>
</dbReference>
<gene>
    <name evidence="2" type="ORF">ODALV1_LOCUS9649</name>
</gene>